<evidence type="ECO:0000259" key="9">
    <source>
        <dbReference type="PROSITE" id="PS50075"/>
    </source>
</evidence>
<dbReference type="PANTHER" id="PTHR43775:SF50">
    <property type="entry name" value="HIGHLY REDUCING POLYKETIDE SYNTHASE SRDA"/>
    <property type="match status" value="1"/>
</dbReference>
<evidence type="ECO:0000259" key="11">
    <source>
        <dbReference type="PROSITE" id="PS52019"/>
    </source>
</evidence>
<dbReference type="InterPro" id="IPR006162">
    <property type="entry name" value="Ppantetheine_attach_site"/>
</dbReference>
<dbReference type="SUPFAM" id="SSF55048">
    <property type="entry name" value="Probable ACP-binding domain of malonyl-CoA ACP transacylase"/>
    <property type="match status" value="1"/>
</dbReference>
<proteinExistence type="predicted"/>
<dbReference type="InterPro" id="IPR013154">
    <property type="entry name" value="ADH-like_N"/>
</dbReference>
<dbReference type="SMART" id="SM00826">
    <property type="entry name" value="PKS_DH"/>
    <property type="match status" value="1"/>
</dbReference>
<dbReference type="InterPro" id="IPR049900">
    <property type="entry name" value="PKS_mFAS_DH"/>
</dbReference>
<dbReference type="InterPro" id="IPR009081">
    <property type="entry name" value="PP-bd_ACP"/>
</dbReference>
<dbReference type="Pfam" id="PF02801">
    <property type="entry name" value="Ketoacyl-synt_C"/>
    <property type="match status" value="1"/>
</dbReference>
<dbReference type="GO" id="GO:0044550">
    <property type="term" value="P:secondary metabolite biosynthetic process"/>
    <property type="evidence" value="ECO:0007669"/>
    <property type="project" value="UniProtKB-ARBA"/>
</dbReference>
<dbReference type="InterPro" id="IPR016039">
    <property type="entry name" value="Thiolase-like"/>
</dbReference>
<dbReference type="InterPro" id="IPR049551">
    <property type="entry name" value="PKS_DH_C"/>
</dbReference>
<dbReference type="InterPro" id="IPR001227">
    <property type="entry name" value="Ac_transferase_dom_sf"/>
</dbReference>
<dbReference type="InterPro" id="IPR057326">
    <property type="entry name" value="KR_dom"/>
</dbReference>
<dbReference type="VEuPathDB" id="FungiDB:JI435_094900"/>
<dbReference type="InterPro" id="IPR016035">
    <property type="entry name" value="Acyl_Trfase/lysoPLipase"/>
</dbReference>
<feature type="region of interest" description="N-terminal hotdog fold" evidence="7">
    <location>
        <begin position="979"/>
        <end position="1116"/>
    </location>
</feature>
<dbReference type="Pfam" id="PF08659">
    <property type="entry name" value="KR"/>
    <property type="match status" value="1"/>
</dbReference>
<dbReference type="InterPro" id="IPR036291">
    <property type="entry name" value="NAD(P)-bd_dom_sf"/>
</dbReference>
<dbReference type="InterPro" id="IPR049552">
    <property type="entry name" value="PKS_DH_N"/>
</dbReference>
<feature type="region of interest" description="C-terminal hotdog fold" evidence="7">
    <location>
        <begin position="1128"/>
        <end position="1285"/>
    </location>
</feature>
<dbReference type="GO" id="GO:0016491">
    <property type="term" value="F:oxidoreductase activity"/>
    <property type="evidence" value="ECO:0007669"/>
    <property type="project" value="InterPro"/>
</dbReference>
<dbReference type="GO" id="GO:1901336">
    <property type="term" value="P:lactone biosynthetic process"/>
    <property type="evidence" value="ECO:0007669"/>
    <property type="project" value="UniProtKB-ARBA"/>
</dbReference>
<protein>
    <recommendedName>
        <fullName evidence="14">Carrier domain-containing protein</fullName>
    </recommendedName>
</protein>
<dbReference type="Pfam" id="PF14765">
    <property type="entry name" value="PS-DH"/>
    <property type="match status" value="1"/>
</dbReference>
<dbReference type="Gene3D" id="3.10.129.110">
    <property type="entry name" value="Polyketide synthase dehydratase"/>
    <property type="match status" value="1"/>
</dbReference>
<dbReference type="PROSITE" id="PS52019">
    <property type="entry name" value="PKS_MFAS_DH"/>
    <property type="match status" value="1"/>
</dbReference>
<evidence type="ECO:0000256" key="5">
    <source>
        <dbReference type="ARBA" id="ARBA00023268"/>
    </source>
</evidence>
<keyword evidence="13" id="KW-1185">Reference proteome</keyword>
<dbReference type="SMART" id="SM00822">
    <property type="entry name" value="PKS_KR"/>
    <property type="match status" value="1"/>
</dbReference>
<accession>A0A7U2HVV1</accession>
<feature type="active site" description="Proton acceptor; for dehydratase activity" evidence="7">
    <location>
        <position position="1011"/>
    </location>
</feature>
<dbReference type="InterPro" id="IPR020843">
    <property type="entry name" value="ER"/>
</dbReference>
<dbReference type="EMBL" id="CP069023">
    <property type="protein sequence ID" value="QRC90072.1"/>
    <property type="molecule type" value="Genomic_DNA"/>
</dbReference>
<evidence type="ECO:0000256" key="6">
    <source>
        <dbReference type="ARBA" id="ARBA00023315"/>
    </source>
</evidence>
<feature type="region of interest" description="Disordered" evidence="8">
    <location>
        <begin position="1"/>
        <end position="22"/>
    </location>
</feature>
<dbReference type="SUPFAM" id="SSF52151">
    <property type="entry name" value="FabD/lysophospholipase-like"/>
    <property type="match status" value="1"/>
</dbReference>
<sequence>MSPGILLNDWEGSTPSPSGSNYQFDDAPTLNTDGAEPIAIIGMGCRFPGDSETPEQFWEMLLENRKCYSEPPISRYNINGHYANSSRPGSLKSRGAYFLSDTIYNFDPLFFAVTPAEAAAMDPQQRKLMECIFEAFENGGIPLEKISGTNTGVYVGNFNNDYNIMGLKDGDHPRPYGMMGAGVTLLSNRVNYFYNLLGPSVTIDTACSSSVYAAHQACRALVSGEIDGAIVGGTNLIQAVENHLGTQEMGVLSPTSTCHTFDAAADGYGRGEGIGAIYLKRLSSAVRDGDPIRGVIRATATNANGRTSGVSHPSVAGQEAVIRAAYNFAGINDFGETGYFETHGTGTAVGDPIEVKALSNVFLPDRTHRDEFLIGGVKPNIGHAEAASGIASIIKAAYALETGIIPATIGIKNFNPAIDFRDGKVHVVQDNQNWPSGYDVRRISINSFGYGGANGHVIMESVDSILPGHQSFKKRGADRQDTASDLETGEMGSDGVVFKTKTRTQFLFPFSAHDVTTLNANIDSLRQVSEDYDVEDIAFTLASRRSRFSNRTFCIVNKHSVMDDLTDNMIRPDKRGEGTNIAMVFTGQGAQNAQMGMELMQDFPSYLRTIRELDSTLQSLGQSAPSWTIERELLKSKAESSIDQVRLSQPLCTAVQIGLVDLLNGWGIRPSATVGHSSGAIAAAYAAGSISKKDAILTAYFRGLAVEGLATKGTMVAVGLGAAEVEPYLEPGVQIACYNSPQSVTLSGDDEPAARISAKLHRDKVFVRALRTNGRAYHSHHMAAVGDEYMHSMIAAMGSYAATKDNRLNDFGQIVYASSVFGKVMGNGFVPSPDYWKQNLESPVLFTQAVESLLMDVKLKLNTIIEIGPHSALEGPIRHIRDKLNRNAKELDYMASLVRGENATTRLLSVAGRLFVKGYNVDLEAVNAIERNEGDIIKRVVGKPLVDLPRYNWNYKKGTNLRAENRLNAEYRLRKFPRHDLLGARVVGTIRSQMQWRNLLDVSDLPWLEHHCLGPQPVLPGMAYPCIAVEAARQFFSEFRPLEGNFCYVIPQLTVKAPLNLPPTGTTIEIMTSMQFQQLSNSSLSRSVASWNIQTYAKGLWTDVAFGTIKITEDQLELPLLFDEATVQEPKDTQIWYDRFASVSLNYGPAFRGLSDLRVSPSRNTTTALTKLLPVGANPNDTAYLVHPATLDTGVQAVLIAQSQGSPKNMKQSHLPVSMVNVTFWSYSGGQILSARPEEGRLLARGERTSLRQINTGFQLLDLNGKPLFSLESMDMIAYAEAPSSVSNNDRHPSMRILWKPDVDCINGNLPDNIFEGLCTKWALASGPSAGEEALDPLFTRTLDLVAHKQSGLNIALFARSSTDVATIIEKNLGGKSSLKRYRTLVVMVSDDDDLPILTETCKEFRQVSVRKWSVEEDAKFDLIALPQASSIPDPVGLLTTLKKNIIPDGRLLISNGHHVEGDMARPVLGATAAYPSAPMPYNYSPFELWTRSLQEQDISTDITQSTSSGWTILSAKPKVDVKVSNVIILSRHGGSEAAKTFGSAFTNASVAVTYTDLNNPNFVPTTDALYVSVVEFGENIFNSLCATELKTLQLIAATASTVFWTTTGNLLAGANPHAAAVLGLSRVLQSEYPRLHFITIDLDHENIELGAAQTLDIIGAFDPKSGYQDTEYIIQDGIRHVSRLSEDRTLDDLYMTKARKELVQKPVDSEQPVRLAIDKVGLFDTLHFVPYSLDTTLEEGEAEVEVKSTSLNMKEWATFRGHYHSTSLCQEGCGVVRRISPGISNVAVGDRVCWVYPGEFSNIRRIPAELILKIPEADTFEQVVGLPLAFCTAVYGLIHLGRLRRGEKVLIHSATGGVGLAAIQIAKLLQAEIFVTVSTDAKRSFLVKHHGIRQDHIYSSKDTSFASGILTVTNGYGIDVCLNSLVGERLRVSWSIMAVDGRFVEIGRHDILDHGNLDLNVFSRNTSFSAFDLSHPAKQSIIPQLMAKVLQFYQDGMITPHMPLHQYSAGDIATAFEHFGDADRMGKVVVSFDKKPIEVSTSDEYTMPGVADANQVLPKTVTARFRSDGTYLLAGCLGGLGRVISRWLIDNGARNLTFIGRSGAESKEASAFVADLRDLNIVVHVIRGDVSVKEDVERAVAASGLPVLGTIQAAMAVQDTPFGELDINKWNYALKPKVQGTINLHEALMEQPLDFFVMLSSVSAIAGTPTQSSYCAANTFLDFFARHRRQQGLPATTIVLPAISEVGFLSQIQRVTDNLNSHGINDINEEEFIDLMSIAFLPSPKPSWIGDESADSLLVTGWEPTKTSVDIEASQPRYWRNPRVSLALASPEDNVLSSGNKAQSDSPTYDHQSVLEAVLNKFSKVYSIDIGDIDDIKPLVEFGMDSMTGIALRNWVYATFGL</sequence>
<dbReference type="CDD" id="cd05195">
    <property type="entry name" value="enoyl_red"/>
    <property type="match status" value="1"/>
</dbReference>
<feature type="compositionally biased region" description="Polar residues" evidence="8">
    <location>
        <begin position="11"/>
        <end position="22"/>
    </location>
</feature>
<evidence type="ECO:0008006" key="14">
    <source>
        <dbReference type="Google" id="ProtNLM"/>
    </source>
</evidence>
<dbReference type="PANTHER" id="PTHR43775">
    <property type="entry name" value="FATTY ACID SYNTHASE"/>
    <property type="match status" value="1"/>
</dbReference>
<keyword evidence="5" id="KW-0511">Multifunctional enzyme</keyword>
<dbReference type="SUPFAM" id="SSF50129">
    <property type="entry name" value="GroES-like"/>
    <property type="match status" value="1"/>
</dbReference>
<dbReference type="Gene3D" id="3.40.47.10">
    <property type="match status" value="1"/>
</dbReference>
<dbReference type="Pfam" id="PF16197">
    <property type="entry name" value="KAsynt_C_assoc"/>
    <property type="match status" value="1"/>
</dbReference>
<dbReference type="Pfam" id="PF00698">
    <property type="entry name" value="Acyl_transf_1"/>
    <property type="match status" value="1"/>
</dbReference>
<dbReference type="Proteomes" id="UP000663193">
    <property type="component" value="Chromosome 1"/>
</dbReference>
<evidence type="ECO:0000256" key="8">
    <source>
        <dbReference type="SAM" id="MobiDB-lite"/>
    </source>
</evidence>
<keyword evidence="4" id="KW-0521">NADP</keyword>
<dbReference type="InterPro" id="IPR013968">
    <property type="entry name" value="PKS_KR"/>
</dbReference>
<dbReference type="SMART" id="SM00829">
    <property type="entry name" value="PKS_ER"/>
    <property type="match status" value="1"/>
</dbReference>
<evidence type="ECO:0000256" key="1">
    <source>
        <dbReference type="ARBA" id="ARBA00022450"/>
    </source>
</evidence>
<dbReference type="SUPFAM" id="SSF51735">
    <property type="entry name" value="NAD(P)-binding Rossmann-fold domains"/>
    <property type="match status" value="3"/>
</dbReference>
<dbReference type="Pfam" id="PF08240">
    <property type="entry name" value="ADH_N"/>
    <property type="match status" value="1"/>
</dbReference>
<dbReference type="Pfam" id="PF00109">
    <property type="entry name" value="ketoacyl-synt"/>
    <property type="match status" value="1"/>
</dbReference>
<dbReference type="CDD" id="cd00833">
    <property type="entry name" value="PKS"/>
    <property type="match status" value="1"/>
</dbReference>
<feature type="active site" description="Proton donor; for dehydratase activity" evidence="7">
    <location>
        <position position="1192"/>
    </location>
</feature>
<dbReference type="InterPro" id="IPR020807">
    <property type="entry name" value="PKS_DH"/>
</dbReference>
<dbReference type="GO" id="GO:0016746">
    <property type="term" value="F:acyltransferase activity"/>
    <property type="evidence" value="ECO:0007669"/>
    <property type="project" value="InterPro"/>
</dbReference>
<feature type="domain" description="PKS/mFAS DH" evidence="11">
    <location>
        <begin position="979"/>
        <end position="1285"/>
    </location>
</feature>
<dbReference type="PROSITE" id="PS50075">
    <property type="entry name" value="CARRIER"/>
    <property type="match status" value="1"/>
</dbReference>
<dbReference type="Gene3D" id="3.40.366.10">
    <property type="entry name" value="Malonyl-Coenzyme A Acyl Carrier Protein, domain 2"/>
    <property type="match status" value="1"/>
</dbReference>
<evidence type="ECO:0000256" key="3">
    <source>
        <dbReference type="ARBA" id="ARBA00022679"/>
    </source>
</evidence>
<reference evidence="13" key="1">
    <citation type="journal article" date="2021" name="BMC Genomics">
        <title>Chromosome-level genome assembly and manually-curated proteome of model necrotroph Parastagonospora nodorum Sn15 reveals a genome-wide trove of candidate effector homologs, and redundancy of virulence-related functions within an accessory chromosome.</title>
        <authorList>
            <person name="Bertazzoni S."/>
            <person name="Jones D.A.B."/>
            <person name="Phan H.T."/>
            <person name="Tan K.-C."/>
            <person name="Hane J.K."/>
        </authorList>
    </citation>
    <scope>NUCLEOTIDE SEQUENCE [LARGE SCALE GENOMIC DNA]</scope>
    <source>
        <strain evidence="13">SN15 / ATCC MYA-4574 / FGSC 10173)</strain>
    </source>
</reference>
<dbReference type="InterPro" id="IPR011032">
    <property type="entry name" value="GroES-like_sf"/>
</dbReference>
<dbReference type="SMART" id="SM00825">
    <property type="entry name" value="PKS_KS"/>
    <property type="match status" value="1"/>
</dbReference>
<evidence type="ECO:0000256" key="2">
    <source>
        <dbReference type="ARBA" id="ARBA00022553"/>
    </source>
</evidence>
<evidence type="ECO:0000256" key="4">
    <source>
        <dbReference type="ARBA" id="ARBA00022857"/>
    </source>
</evidence>
<evidence type="ECO:0000313" key="13">
    <source>
        <dbReference type="Proteomes" id="UP000663193"/>
    </source>
</evidence>
<keyword evidence="6" id="KW-0012">Acyltransferase</keyword>
<dbReference type="InterPro" id="IPR050091">
    <property type="entry name" value="PKS_NRPS_Biosynth_Enz"/>
</dbReference>
<dbReference type="Gene3D" id="3.90.180.10">
    <property type="entry name" value="Medium-chain alcohol dehydrogenases, catalytic domain"/>
    <property type="match status" value="1"/>
</dbReference>
<dbReference type="SUPFAM" id="SSF53901">
    <property type="entry name" value="Thiolase-like"/>
    <property type="match status" value="1"/>
</dbReference>
<dbReference type="InterPro" id="IPR016036">
    <property type="entry name" value="Malonyl_transacylase_ACP-bd"/>
</dbReference>
<organism evidence="12 13">
    <name type="scientific">Phaeosphaeria nodorum (strain SN15 / ATCC MYA-4574 / FGSC 10173)</name>
    <name type="common">Glume blotch fungus</name>
    <name type="synonym">Parastagonospora nodorum</name>
    <dbReference type="NCBI Taxonomy" id="321614"/>
    <lineage>
        <taxon>Eukaryota</taxon>
        <taxon>Fungi</taxon>
        <taxon>Dikarya</taxon>
        <taxon>Ascomycota</taxon>
        <taxon>Pezizomycotina</taxon>
        <taxon>Dothideomycetes</taxon>
        <taxon>Pleosporomycetidae</taxon>
        <taxon>Pleosporales</taxon>
        <taxon>Pleosporineae</taxon>
        <taxon>Phaeosphaeriaceae</taxon>
        <taxon>Parastagonospora</taxon>
    </lineage>
</organism>
<dbReference type="InterPro" id="IPR014031">
    <property type="entry name" value="Ketoacyl_synth_C"/>
</dbReference>
<name>A0A7U2HVV1_PHANO</name>
<dbReference type="OrthoDB" id="329835at2759"/>
<evidence type="ECO:0000256" key="7">
    <source>
        <dbReference type="PROSITE-ProRule" id="PRU01363"/>
    </source>
</evidence>
<keyword evidence="2" id="KW-0597">Phosphoprotein</keyword>
<dbReference type="InterPro" id="IPR032821">
    <property type="entry name" value="PKS_assoc"/>
</dbReference>
<dbReference type="InterPro" id="IPR042104">
    <property type="entry name" value="PKS_dehydratase_sf"/>
</dbReference>
<dbReference type="Gene3D" id="3.40.50.720">
    <property type="entry name" value="NAD(P)-binding Rossmann-like Domain"/>
    <property type="match status" value="2"/>
</dbReference>
<dbReference type="Pfam" id="PF23297">
    <property type="entry name" value="ACP_SdgA_C"/>
    <property type="match status" value="1"/>
</dbReference>
<gene>
    <name evidence="12" type="ORF">JI435_094900</name>
</gene>
<evidence type="ECO:0000313" key="12">
    <source>
        <dbReference type="EMBL" id="QRC90072.1"/>
    </source>
</evidence>
<dbReference type="PROSITE" id="PS00012">
    <property type="entry name" value="PHOSPHOPANTETHEINE"/>
    <property type="match status" value="1"/>
</dbReference>
<keyword evidence="3" id="KW-0808">Transferase</keyword>
<keyword evidence="1" id="KW-0596">Phosphopantetheine</keyword>
<dbReference type="SMART" id="SM00827">
    <property type="entry name" value="PKS_AT"/>
    <property type="match status" value="1"/>
</dbReference>
<dbReference type="FunFam" id="3.40.50.720:FF:000209">
    <property type="entry name" value="Polyketide synthase Pks12"/>
    <property type="match status" value="1"/>
</dbReference>
<feature type="domain" description="Carrier" evidence="9">
    <location>
        <begin position="2350"/>
        <end position="2403"/>
    </location>
</feature>
<evidence type="ECO:0000259" key="10">
    <source>
        <dbReference type="PROSITE" id="PS52004"/>
    </source>
</evidence>
<dbReference type="InterPro" id="IPR020841">
    <property type="entry name" value="PKS_Beta-ketoAc_synthase_dom"/>
</dbReference>
<dbReference type="Pfam" id="PF13602">
    <property type="entry name" value="ADH_zinc_N_2"/>
    <property type="match status" value="1"/>
</dbReference>
<dbReference type="Pfam" id="PF21089">
    <property type="entry name" value="PKS_DH_N"/>
    <property type="match status" value="1"/>
</dbReference>
<dbReference type="InterPro" id="IPR014043">
    <property type="entry name" value="Acyl_transferase_dom"/>
</dbReference>
<feature type="domain" description="Ketosynthase family 3 (KS3)" evidence="10">
    <location>
        <begin position="35"/>
        <end position="461"/>
    </location>
</feature>
<dbReference type="InterPro" id="IPR014030">
    <property type="entry name" value="Ketoacyl_synth_N"/>
</dbReference>
<dbReference type="PROSITE" id="PS52004">
    <property type="entry name" value="KS3_2"/>
    <property type="match status" value="1"/>
</dbReference>